<evidence type="ECO:0000313" key="5">
    <source>
        <dbReference type="Proteomes" id="UP000306552"/>
    </source>
</evidence>
<protein>
    <submittedName>
        <fullName evidence="4">T9SS type A sorting domain-containing protein</fullName>
    </submittedName>
</protein>
<reference evidence="4 5" key="1">
    <citation type="submission" date="2019-04" db="EMBL/GenBank/DDBJ databases">
        <title>Psychroflexus halotolerans sp. nov., isolated from a marine solar saltern.</title>
        <authorList>
            <person name="Feng X."/>
        </authorList>
    </citation>
    <scope>NUCLEOTIDE SEQUENCE [LARGE SCALE GENOMIC DNA]</scope>
    <source>
        <strain evidence="4 5">WDS2C27</strain>
    </source>
</reference>
<accession>A0A4U5TQ84</accession>
<dbReference type="AlphaFoldDB" id="A0A4U5TQ84"/>
<dbReference type="EMBL" id="SWMU01000003">
    <property type="protein sequence ID" value="TKS55891.1"/>
    <property type="molecule type" value="Genomic_DNA"/>
</dbReference>
<evidence type="ECO:0000259" key="3">
    <source>
        <dbReference type="Pfam" id="PF18962"/>
    </source>
</evidence>
<comment type="caution">
    <text evidence="4">The sequence shown here is derived from an EMBL/GenBank/DDBJ whole genome shotgun (WGS) entry which is preliminary data.</text>
</comment>
<evidence type="ECO:0000313" key="4">
    <source>
        <dbReference type="EMBL" id="TKS55891.1"/>
    </source>
</evidence>
<feature type="domain" description="Secretion system C-terminal sorting" evidence="3">
    <location>
        <begin position="314"/>
        <end position="384"/>
    </location>
</feature>
<evidence type="ECO:0000256" key="2">
    <source>
        <dbReference type="SAM" id="SignalP"/>
    </source>
</evidence>
<evidence type="ECO:0000256" key="1">
    <source>
        <dbReference type="ARBA" id="ARBA00022729"/>
    </source>
</evidence>
<dbReference type="Proteomes" id="UP000306552">
    <property type="component" value="Unassembled WGS sequence"/>
</dbReference>
<organism evidence="4 5">
    <name type="scientific">Mesohalobacter halotolerans</name>
    <dbReference type="NCBI Taxonomy" id="1883405"/>
    <lineage>
        <taxon>Bacteria</taxon>
        <taxon>Pseudomonadati</taxon>
        <taxon>Bacteroidota</taxon>
        <taxon>Flavobacteriia</taxon>
        <taxon>Flavobacteriales</taxon>
        <taxon>Flavobacteriaceae</taxon>
        <taxon>Mesohalobacter</taxon>
    </lineage>
</organism>
<proteinExistence type="predicted"/>
<dbReference type="NCBIfam" id="TIGR04183">
    <property type="entry name" value="Por_Secre_tail"/>
    <property type="match status" value="1"/>
</dbReference>
<sequence length="386" mass="41804">MKQLLFFTILLCFPFMMKAQTVGIVGPAANGWPDASNPTPDIMLTDNGDGTHSIDGLTLTTGPAKFRENQDWAVNYGGDTFPSGPITNGDIPVQAGVYDIVLDLNNNTYTFTDVGAFTEIEIVGTAVTGSSNPQMQTIDGVNYELSVTQFGDGDLQFQEVGTSTVYGANSFPTGTASMGGMMIPAQFGFYEVNFNLNTGDYSFEIPDVGIVGPAAAGWPSDNNPTDILMSSTDGDVYSLGSQVLNDGELKFRQNQDWSVNWGGTDFPSGSAVPNSSDNIPVTAGTYDISFFRDNQTYTFTTLSLNDQSFEQFQLYPNPTRDVWIFENPGTAIKQIQVFDAFGKTVLNLKPNSTEVEINAQVLSQGLYLAKVILTNHSETTVKIIKQ</sequence>
<dbReference type="OrthoDB" id="975117at2"/>
<feature type="chain" id="PRO_5020387849" evidence="2">
    <location>
        <begin position="20"/>
        <end position="386"/>
    </location>
</feature>
<keyword evidence="1 2" id="KW-0732">Signal</keyword>
<dbReference type="Gene3D" id="2.60.40.3620">
    <property type="match status" value="2"/>
</dbReference>
<name>A0A4U5TQ84_9FLAO</name>
<dbReference type="InterPro" id="IPR026444">
    <property type="entry name" value="Secre_tail"/>
</dbReference>
<gene>
    <name evidence="4" type="ORF">FCN74_07615</name>
</gene>
<feature type="signal peptide" evidence="2">
    <location>
        <begin position="1"/>
        <end position="19"/>
    </location>
</feature>
<dbReference type="Pfam" id="PF18962">
    <property type="entry name" value="Por_Secre_tail"/>
    <property type="match status" value="1"/>
</dbReference>
<dbReference type="RefSeq" id="WP_138932006.1">
    <property type="nucleotide sequence ID" value="NZ_SWMU01000003.1"/>
</dbReference>
<keyword evidence="5" id="KW-1185">Reference proteome</keyword>